<dbReference type="Proteomes" id="UP000466442">
    <property type="component" value="Unassembled WGS sequence"/>
</dbReference>
<feature type="compositionally biased region" description="Pro residues" evidence="1">
    <location>
        <begin position="773"/>
        <end position="869"/>
    </location>
</feature>
<keyword evidence="3" id="KW-1185">Reference proteome</keyword>
<dbReference type="EMBL" id="WIXP02000014">
    <property type="protein sequence ID" value="KAF6200145.1"/>
    <property type="molecule type" value="Genomic_DNA"/>
</dbReference>
<dbReference type="AlphaFoldDB" id="A0A8S9WXU7"/>
<evidence type="ECO:0000313" key="2">
    <source>
        <dbReference type="EMBL" id="KAF6200145.1"/>
    </source>
</evidence>
<feature type="compositionally biased region" description="Basic and acidic residues" evidence="1">
    <location>
        <begin position="1098"/>
        <end position="1110"/>
    </location>
</feature>
<feature type="region of interest" description="Disordered" evidence="1">
    <location>
        <begin position="747"/>
        <end position="925"/>
    </location>
</feature>
<sequence>MTFFITDDEIRLEVEKQMGQDGDESEDDVFNEEPVRQELGIYEEVSEDEDCVLENDDNVGDHFNILPEDEDMGGGTDGEENGVLRFDPDRSDRNFILGKDGETIWTDTPLINRSSRVPSRNLIIHLPGAKSEAKNAAHETDFFSLFINDEMVEKITPKKNTMFWNQCEPGAQPYQERQTIADFNVDGSFLQAPLLQPPQPRRASFQRPWLNLLEMDFNTRNLQAPLIGVPGSTPPPPPRFKGNRGKVCGDLLDLDPCAPSAPQLPETPQRLLYPGIDRIPKWTDQVIPEELLRMTPPDGTPMGTPPGMFHMGDFYYPLEGPASLQPDPCVFGGLLREQMGAPDGSQAFIRAKAKRDDYIRYHRAKVDYYDSKPRRLFDQPAPCAPAAAEPAAAEPEAADPAAAVDGIVAVRVQQAIEDAMVQADLPAHMAGDGGSGSTSTEEVRGRFVENAVENVQNALREQGIEVPDDGPPCAPQRSMISGLVPAAPYSPEGGSPLERMGELAEIIESTVGCLKLRKEGEKDEEESCESESTPTQEREIKFQRQLAARINTYLRSQGYTGPMRPRRPEEDTELIEYMTEVEGHTYEPKPHGSAWKYPPMGTLHEPTCPMPLSSDDSEAEYSECEDCEEQCYGHERPPKPAVRPRKSTRFNTWMSKKFDRYVVPTEGPFAPVRRERRVHYRTPEKVSIGRRRQMMPESPYAVALPNTPFACSQTPRAPPATYRVTQPATYRVTQPATYRVMKGINELSAPSSPECTPRRPMSSPTAPRRIPVSSPPRSPCAPAPPPRSPPCQPQMVSPPRPRSPCAPAPPPRSPPRAPSPCPRSPPRLSTPPRSSPCPPLIQFSPPPRSPRPPSPCPRSPPTIPAPPNPCRAVVPYRMPQPYDPREPGSYDYPAGFSYFRGLKPSHPYSPRSRAPVSASEEKRQRDKLDAYFKDLKIQKIQKKVAMKTPKRVEEDDCGPTPTPPGALLRRRERQGEATARWYRTQKGLKPIRRPIEPELDRARVSRLTGEGYIYSPEPHGSGWKHVPMGRFRKPGVPGYLPNPPRPRKKRPVKPPTAAQPCRKKSPPARPMSPETARLYEQFSKPRKSPPGVPMSPETARRYEGFKDLPP</sequence>
<feature type="region of interest" description="Disordered" evidence="1">
    <location>
        <begin position="942"/>
        <end position="995"/>
    </location>
</feature>
<organism evidence="2 3">
    <name type="scientific">Apolygus lucorum</name>
    <name type="common">Small green plant bug</name>
    <name type="synonym">Lygocoris lucorum</name>
    <dbReference type="NCBI Taxonomy" id="248454"/>
    <lineage>
        <taxon>Eukaryota</taxon>
        <taxon>Metazoa</taxon>
        <taxon>Ecdysozoa</taxon>
        <taxon>Arthropoda</taxon>
        <taxon>Hexapoda</taxon>
        <taxon>Insecta</taxon>
        <taxon>Pterygota</taxon>
        <taxon>Neoptera</taxon>
        <taxon>Paraneoptera</taxon>
        <taxon>Hemiptera</taxon>
        <taxon>Heteroptera</taxon>
        <taxon>Panheteroptera</taxon>
        <taxon>Cimicomorpha</taxon>
        <taxon>Miridae</taxon>
        <taxon>Mirini</taxon>
        <taxon>Apolygus</taxon>
    </lineage>
</organism>
<name>A0A8S9WXU7_APOLU</name>
<reference evidence="2" key="1">
    <citation type="journal article" date="2021" name="Mol. Ecol. Resour.">
        <title>Apolygus lucorum genome provides insights into omnivorousness and mesophyll feeding.</title>
        <authorList>
            <person name="Liu Y."/>
            <person name="Liu H."/>
            <person name="Wang H."/>
            <person name="Huang T."/>
            <person name="Liu B."/>
            <person name="Yang B."/>
            <person name="Yin L."/>
            <person name="Li B."/>
            <person name="Zhang Y."/>
            <person name="Zhang S."/>
            <person name="Jiang F."/>
            <person name="Zhang X."/>
            <person name="Ren Y."/>
            <person name="Wang B."/>
            <person name="Wang S."/>
            <person name="Lu Y."/>
            <person name="Wu K."/>
            <person name="Fan W."/>
            <person name="Wang G."/>
        </authorList>
    </citation>
    <scope>NUCLEOTIDE SEQUENCE</scope>
    <source>
        <strain evidence="2">12Hb</strain>
    </source>
</reference>
<feature type="region of interest" description="Disordered" evidence="1">
    <location>
        <begin position="518"/>
        <end position="539"/>
    </location>
</feature>
<gene>
    <name evidence="2" type="ORF">GE061_006446</name>
</gene>
<evidence type="ECO:0000256" key="1">
    <source>
        <dbReference type="SAM" id="MobiDB-lite"/>
    </source>
</evidence>
<evidence type="ECO:0000313" key="3">
    <source>
        <dbReference type="Proteomes" id="UP000466442"/>
    </source>
</evidence>
<protein>
    <submittedName>
        <fullName evidence="2">Uncharacterized protein</fullName>
    </submittedName>
</protein>
<accession>A0A8S9WXU7</accession>
<comment type="caution">
    <text evidence="2">The sequence shown here is derived from an EMBL/GenBank/DDBJ whole genome shotgun (WGS) entry which is preliminary data.</text>
</comment>
<feature type="non-terminal residue" evidence="2">
    <location>
        <position position="1110"/>
    </location>
</feature>
<proteinExistence type="predicted"/>
<feature type="region of interest" description="Disordered" evidence="1">
    <location>
        <begin position="1011"/>
        <end position="1110"/>
    </location>
</feature>